<proteinExistence type="predicted"/>
<dbReference type="Pfam" id="PF00106">
    <property type="entry name" value="adh_short"/>
    <property type="match status" value="1"/>
</dbReference>
<keyword evidence="1" id="KW-0560">Oxidoreductase</keyword>
<organism evidence="2 3">
    <name type="scientific">Panaeolus cyanescens</name>
    <dbReference type="NCBI Taxonomy" id="181874"/>
    <lineage>
        <taxon>Eukaryota</taxon>
        <taxon>Fungi</taxon>
        <taxon>Dikarya</taxon>
        <taxon>Basidiomycota</taxon>
        <taxon>Agaricomycotina</taxon>
        <taxon>Agaricomycetes</taxon>
        <taxon>Agaricomycetidae</taxon>
        <taxon>Agaricales</taxon>
        <taxon>Agaricineae</taxon>
        <taxon>Galeropsidaceae</taxon>
        <taxon>Panaeolus</taxon>
    </lineage>
</organism>
<evidence type="ECO:0000256" key="1">
    <source>
        <dbReference type="ARBA" id="ARBA00023002"/>
    </source>
</evidence>
<dbReference type="Gene3D" id="3.40.50.720">
    <property type="entry name" value="NAD(P)-binding Rossmann-like Domain"/>
    <property type="match status" value="1"/>
</dbReference>
<dbReference type="AlphaFoldDB" id="A0A409WAY9"/>
<evidence type="ECO:0008006" key="4">
    <source>
        <dbReference type="Google" id="ProtNLM"/>
    </source>
</evidence>
<dbReference type="InterPro" id="IPR036291">
    <property type="entry name" value="NAD(P)-bd_dom_sf"/>
</dbReference>
<reference evidence="2 3" key="1">
    <citation type="journal article" date="2018" name="Evol. Lett.">
        <title>Horizontal gene cluster transfer increased hallucinogenic mushroom diversity.</title>
        <authorList>
            <person name="Reynolds H.T."/>
            <person name="Vijayakumar V."/>
            <person name="Gluck-Thaler E."/>
            <person name="Korotkin H.B."/>
            <person name="Matheny P.B."/>
            <person name="Slot J.C."/>
        </authorList>
    </citation>
    <scope>NUCLEOTIDE SEQUENCE [LARGE SCALE GENOMIC DNA]</scope>
    <source>
        <strain evidence="2 3">2629</strain>
    </source>
</reference>
<sequence>MQPTPWQFFRSQWAKTPPVPREDLSGKTIVVIGANVGLGFEAAKHFASMNPGMLILACRDRKRGEGALQQIKQQTGCKNVHVWLVDLQDHGSIAAFAERFEKENVRLDVLVANAAVKPPSEKKAEAGPGGWEITHLPGQQLIDQFTVPSAFVTSGLHYGTQLDPNVLRSEHPVLRFGKAEYTDGKDLASNKRYSDTKLLNVFFARGLNDRLQNQPLLVSNVCPGYCVSSLRRHYTGFRLFVDWLMEKALARTTEEGSRQLVWASVAKQDEPDMFRGAYISCMQFMEPSNFVVSQAGAEMQDKIWDDMLVEMGKINPKVLEISSTYLAQ</sequence>
<dbReference type="SUPFAM" id="SSF51735">
    <property type="entry name" value="NAD(P)-binding Rossmann-fold domains"/>
    <property type="match status" value="1"/>
</dbReference>
<dbReference type="InterPro" id="IPR002347">
    <property type="entry name" value="SDR_fam"/>
</dbReference>
<dbReference type="EMBL" id="NHTK01005652">
    <property type="protein sequence ID" value="PPQ75649.1"/>
    <property type="molecule type" value="Genomic_DNA"/>
</dbReference>
<evidence type="ECO:0000313" key="3">
    <source>
        <dbReference type="Proteomes" id="UP000284842"/>
    </source>
</evidence>
<keyword evidence="3" id="KW-1185">Reference proteome</keyword>
<dbReference type="InParanoid" id="A0A409WAY9"/>
<dbReference type="Proteomes" id="UP000284842">
    <property type="component" value="Unassembled WGS sequence"/>
</dbReference>
<comment type="caution">
    <text evidence="2">The sequence shown here is derived from an EMBL/GenBank/DDBJ whole genome shotgun (WGS) entry which is preliminary data.</text>
</comment>
<dbReference type="OrthoDB" id="542013at2759"/>
<dbReference type="PANTHER" id="PTHR43157">
    <property type="entry name" value="PHOSPHATIDYLINOSITOL-GLYCAN BIOSYNTHESIS CLASS F PROTEIN-RELATED"/>
    <property type="match status" value="1"/>
</dbReference>
<name>A0A409WAY9_9AGAR</name>
<gene>
    <name evidence="2" type="ORF">CVT24_010592</name>
</gene>
<dbReference type="PRINTS" id="PR00081">
    <property type="entry name" value="GDHRDH"/>
</dbReference>
<dbReference type="STRING" id="181874.A0A409WAY9"/>
<accession>A0A409WAY9</accession>
<protein>
    <recommendedName>
        <fullName evidence="4">Ketoreductase (KR) domain-containing protein</fullName>
    </recommendedName>
</protein>
<dbReference type="GO" id="GO:0016491">
    <property type="term" value="F:oxidoreductase activity"/>
    <property type="evidence" value="ECO:0007669"/>
    <property type="project" value="UniProtKB-KW"/>
</dbReference>
<evidence type="ECO:0000313" key="2">
    <source>
        <dbReference type="EMBL" id="PPQ75649.1"/>
    </source>
</evidence>
<dbReference type="PANTHER" id="PTHR43157:SF31">
    <property type="entry name" value="PHOSPHATIDYLINOSITOL-GLYCAN BIOSYNTHESIS CLASS F PROTEIN"/>
    <property type="match status" value="1"/>
</dbReference>